<evidence type="ECO:0000256" key="1">
    <source>
        <dbReference type="SAM" id="MobiDB-lite"/>
    </source>
</evidence>
<comment type="caution">
    <text evidence="3">The sequence shown here is derived from an EMBL/GenBank/DDBJ whole genome shotgun (WGS) entry which is preliminary data.</text>
</comment>
<protein>
    <recommendedName>
        <fullName evidence="5">GIY-YIG domain-containing protein</fullName>
    </recommendedName>
</protein>
<keyword evidence="4" id="KW-1185">Reference proteome</keyword>
<feature type="transmembrane region" description="Helical" evidence="2">
    <location>
        <begin position="296"/>
        <end position="315"/>
    </location>
</feature>
<keyword evidence="2" id="KW-0812">Transmembrane</keyword>
<dbReference type="Proteomes" id="UP000481861">
    <property type="component" value="Unassembled WGS sequence"/>
</dbReference>
<gene>
    <name evidence="3" type="ORF">BDV95DRAFT_576210</name>
</gene>
<sequence length="334" mass="37763">MARTQEPTSASPASFRRSSTSHHPHNANMNPYPGEMTPAQQEAQSILVHILQKLQDPESKYSKKYAKWIERHANLDEFLFCCVRPEVWRYLQSGNGSLDSLKTIGGDLKFEGRAVYLNGVLGLDKRIRTYVGQTNSLRTRVYQHLNFRYRRDNPSFHYHALQNSTFNIFGVLAVLPSSNLGNHALPGMDCPDLMLNVLEMWSSLIFRTLQEDTLRAWLPEGTKLRSKGTEHGPLNIAVPLDQGSKSVREWLDLSKSEDPLLVEYIGHGERKKSQVQYVEKKTKDVSYASGDRPVEVPLGTMIVFGTAIFLGIMLLRGGGGRPASVPTLKPQWRW</sequence>
<keyword evidence="2" id="KW-1133">Transmembrane helix</keyword>
<reference evidence="3 4" key="1">
    <citation type="submission" date="2020-01" db="EMBL/GenBank/DDBJ databases">
        <authorList>
            <consortium name="DOE Joint Genome Institute"/>
            <person name="Haridas S."/>
            <person name="Albert R."/>
            <person name="Binder M."/>
            <person name="Bloem J."/>
            <person name="Labutti K."/>
            <person name="Salamov A."/>
            <person name="Andreopoulos B."/>
            <person name="Baker S.E."/>
            <person name="Barry K."/>
            <person name="Bills G."/>
            <person name="Bluhm B.H."/>
            <person name="Cannon C."/>
            <person name="Castanera R."/>
            <person name="Culley D.E."/>
            <person name="Daum C."/>
            <person name="Ezra D."/>
            <person name="Gonzalez J.B."/>
            <person name="Henrissat B."/>
            <person name="Kuo A."/>
            <person name="Liang C."/>
            <person name="Lipzen A."/>
            <person name="Lutzoni F."/>
            <person name="Magnuson J."/>
            <person name="Mondo S."/>
            <person name="Nolan M."/>
            <person name="Ohm R."/>
            <person name="Pangilinan J."/>
            <person name="Park H.-J.H."/>
            <person name="Ramirez L."/>
            <person name="Alfaro M."/>
            <person name="Sun H."/>
            <person name="Tritt A."/>
            <person name="Yoshinaga Y."/>
            <person name="Zwiers L.-H.L."/>
            <person name="Turgeon B.G."/>
            <person name="Goodwin S.B."/>
            <person name="Spatafora J.W."/>
            <person name="Crous P.W."/>
            <person name="Grigoriev I.V."/>
        </authorList>
    </citation>
    <scope>NUCLEOTIDE SEQUENCE [LARGE SCALE GENOMIC DNA]</scope>
    <source>
        <strain evidence="3 4">CBS 611.86</strain>
    </source>
</reference>
<dbReference type="OrthoDB" id="5412936at2759"/>
<organism evidence="3 4">
    <name type="scientific">Massariosphaeria phaeospora</name>
    <dbReference type="NCBI Taxonomy" id="100035"/>
    <lineage>
        <taxon>Eukaryota</taxon>
        <taxon>Fungi</taxon>
        <taxon>Dikarya</taxon>
        <taxon>Ascomycota</taxon>
        <taxon>Pezizomycotina</taxon>
        <taxon>Dothideomycetes</taxon>
        <taxon>Pleosporomycetidae</taxon>
        <taxon>Pleosporales</taxon>
        <taxon>Pleosporales incertae sedis</taxon>
        <taxon>Massariosphaeria</taxon>
    </lineage>
</organism>
<keyword evidence="2" id="KW-0472">Membrane</keyword>
<dbReference type="EMBL" id="JAADJZ010000015">
    <property type="protein sequence ID" value="KAF2869754.1"/>
    <property type="molecule type" value="Genomic_DNA"/>
</dbReference>
<name>A0A7C8I3A2_9PLEO</name>
<accession>A0A7C8I3A2</accession>
<feature type="region of interest" description="Disordered" evidence="1">
    <location>
        <begin position="1"/>
        <end position="37"/>
    </location>
</feature>
<evidence type="ECO:0000313" key="3">
    <source>
        <dbReference type="EMBL" id="KAF2869754.1"/>
    </source>
</evidence>
<evidence type="ECO:0000256" key="2">
    <source>
        <dbReference type="SAM" id="Phobius"/>
    </source>
</evidence>
<proteinExistence type="predicted"/>
<evidence type="ECO:0000313" key="4">
    <source>
        <dbReference type="Proteomes" id="UP000481861"/>
    </source>
</evidence>
<evidence type="ECO:0008006" key="5">
    <source>
        <dbReference type="Google" id="ProtNLM"/>
    </source>
</evidence>
<dbReference type="AlphaFoldDB" id="A0A7C8I3A2"/>
<feature type="compositionally biased region" description="Polar residues" evidence="1">
    <location>
        <begin position="1"/>
        <end position="18"/>
    </location>
</feature>